<feature type="transmembrane region" description="Helical" evidence="1">
    <location>
        <begin position="12"/>
        <end position="36"/>
    </location>
</feature>
<accession>A0A1H4TPI4</accession>
<reference evidence="2 3" key="1">
    <citation type="submission" date="2016-10" db="EMBL/GenBank/DDBJ databases">
        <authorList>
            <person name="de Groot N.N."/>
        </authorList>
    </citation>
    <scope>NUCLEOTIDE SEQUENCE [LARGE SCALE GENOMIC DNA]</scope>
    <source>
        <strain evidence="2 3">AB35.6</strain>
    </source>
</reference>
<evidence type="ECO:0000256" key="1">
    <source>
        <dbReference type="SAM" id="Phobius"/>
    </source>
</evidence>
<keyword evidence="1" id="KW-1133">Transmembrane helix</keyword>
<protein>
    <submittedName>
        <fullName evidence="2">Uncharacterized protein</fullName>
    </submittedName>
</protein>
<organism evidence="2 3">
    <name type="scientific">Terriglobus roseus</name>
    <dbReference type="NCBI Taxonomy" id="392734"/>
    <lineage>
        <taxon>Bacteria</taxon>
        <taxon>Pseudomonadati</taxon>
        <taxon>Acidobacteriota</taxon>
        <taxon>Terriglobia</taxon>
        <taxon>Terriglobales</taxon>
        <taxon>Acidobacteriaceae</taxon>
        <taxon>Terriglobus</taxon>
    </lineage>
</organism>
<name>A0A1H4TPI4_9BACT</name>
<evidence type="ECO:0000313" key="2">
    <source>
        <dbReference type="EMBL" id="SEC58299.1"/>
    </source>
</evidence>
<keyword evidence="1" id="KW-0472">Membrane</keyword>
<dbReference type="EMBL" id="FNSD01000001">
    <property type="protein sequence ID" value="SEC58299.1"/>
    <property type="molecule type" value="Genomic_DNA"/>
</dbReference>
<sequence>MKIMLDLIVRAISHVLVPMFLIGMGGSAIVVAITVVHDIHDFFSDNGEEATSPDGLS</sequence>
<gene>
    <name evidence="2" type="ORF">SAMN05443244_3818</name>
</gene>
<dbReference type="AlphaFoldDB" id="A0A1H4TPI4"/>
<evidence type="ECO:0000313" key="3">
    <source>
        <dbReference type="Proteomes" id="UP000182409"/>
    </source>
</evidence>
<dbReference type="Proteomes" id="UP000182409">
    <property type="component" value="Unassembled WGS sequence"/>
</dbReference>
<keyword evidence="1" id="KW-0812">Transmembrane</keyword>
<proteinExistence type="predicted"/>